<feature type="compositionally biased region" description="Polar residues" evidence="5">
    <location>
        <begin position="213"/>
        <end position="224"/>
    </location>
</feature>
<comment type="caution">
    <text evidence="7">The sequence shown here is derived from an EMBL/GenBank/DDBJ whole genome shotgun (WGS) entry which is preliminary data.</text>
</comment>
<feature type="region of interest" description="Disordered" evidence="5">
    <location>
        <begin position="723"/>
        <end position="814"/>
    </location>
</feature>
<feature type="compositionally biased region" description="Basic and acidic residues" evidence="5">
    <location>
        <begin position="262"/>
        <end position="289"/>
    </location>
</feature>
<accession>A0ABR3J3Q3</accession>
<feature type="compositionally biased region" description="Polar residues" evidence="5">
    <location>
        <begin position="170"/>
        <end position="186"/>
    </location>
</feature>
<dbReference type="SUPFAM" id="SSF56784">
    <property type="entry name" value="HAD-like"/>
    <property type="match status" value="1"/>
</dbReference>
<feature type="compositionally biased region" description="Basic and acidic residues" evidence="5">
    <location>
        <begin position="459"/>
        <end position="468"/>
    </location>
</feature>
<dbReference type="Pfam" id="PF04571">
    <property type="entry name" value="Lipin_N"/>
    <property type="match status" value="1"/>
</dbReference>
<evidence type="ECO:0000256" key="1">
    <source>
        <dbReference type="ARBA" id="ARBA00001946"/>
    </source>
</evidence>
<feature type="compositionally biased region" description="Basic and acidic residues" evidence="5">
    <location>
        <begin position="746"/>
        <end position="759"/>
    </location>
</feature>
<feature type="compositionally biased region" description="Polar residues" evidence="5">
    <location>
        <begin position="1101"/>
        <end position="1115"/>
    </location>
</feature>
<proteinExistence type="inferred from homology"/>
<protein>
    <recommendedName>
        <fullName evidence="3">phosphatidate phosphatase</fullName>
        <ecNumber evidence="3">3.1.3.4</ecNumber>
    </recommendedName>
</protein>
<feature type="domain" description="LNS2/PITP" evidence="6">
    <location>
        <begin position="863"/>
        <end position="1020"/>
    </location>
</feature>
<feature type="compositionally biased region" description="Acidic residues" evidence="5">
    <location>
        <begin position="157"/>
        <end position="166"/>
    </location>
</feature>
<dbReference type="InterPro" id="IPR023214">
    <property type="entry name" value="HAD_sf"/>
</dbReference>
<feature type="compositionally biased region" description="Polar residues" evidence="5">
    <location>
        <begin position="357"/>
        <end position="375"/>
    </location>
</feature>
<dbReference type="InterPro" id="IPR031703">
    <property type="entry name" value="Lipin_mid"/>
</dbReference>
<evidence type="ECO:0000256" key="2">
    <source>
        <dbReference type="ARBA" id="ARBA00005476"/>
    </source>
</evidence>
<feature type="compositionally biased region" description="Polar residues" evidence="5">
    <location>
        <begin position="306"/>
        <end position="332"/>
    </location>
</feature>
<feature type="region of interest" description="Disordered" evidence="5">
    <location>
        <begin position="1156"/>
        <end position="1237"/>
    </location>
</feature>
<feature type="compositionally biased region" description="Low complexity" evidence="5">
    <location>
        <begin position="293"/>
        <end position="302"/>
    </location>
</feature>
<dbReference type="InterPro" id="IPR026058">
    <property type="entry name" value="LIPIN"/>
</dbReference>
<dbReference type="InterPro" id="IPR013209">
    <property type="entry name" value="LNS2"/>
</dbReference>
<comment type="cofactor">
    <cofactor evidence="1">
        <name>Mg(2+)</name>
        <dbReference type="ChEBI" id="CHEBI:18420"/>
    </cofactor>
</comment>
<evidence type="ECO:0000313" key="7">
    <source>
        <dbReference type="EMBL" id="KAL0950259.1"/>
    </source>
</evidence>
<keyword evidence="8" id="KW-1185">Reference proteome</keyword>
<name>A0ABR3J3Q3_9AGAR</name>
<feature type="region of interest" description="Disordered" evidence="5">
    <location>
        <begin position="1101"/>
        <end position="1133"/>
    </location>
</feature>
<dbReference type="InterPro" id="IPR031315">
    <property type="entry name" value="LNS2/PITP"/>
</dbReference>
<feature type="compositionally biased region" description="Basic and acidic residues" evidence="5">
    <location>
        <begin position="116"/>
        <end position="139"/>
    </location>
</feature>
<comment type="similarity">
    <text evidence="2">Belongs to the lipin family.</text>
</comment>
<feature type="compositionally biased region" description="Acidic residues" evidence="5">
    <location>
        <begin position="1207"/>
        <end position="1237"/>
    </location>
</feature>
<evidence type="ECO:0000256" key="5">
    <source>
        <dbReference type="SAM" id="MobiDB-lite"/>
    </source>
</evidence>
<feature type="compositionally biased region" description="Basic and acidic residues" evidence="5">
    <location>
        <begin position="668"/>
        <end position="680"/>
    </location>
</feature>
<dbReference type="Pfam" id="PF08235">
    <property type="entry name" value="LNS2"/>
    <property type="match status" value="1"/>
</dbReference>
<evidence type="ECO:0000256" key="4">
    <source>
        <dbReference type="ARBA" id="ARBA00022801"/>
    </source>
</evidence>
<dbReference type="SMART" id="SM00775">
    <property type="entry name" value="LNS2"/>
    <property type="match status" value="1"/>
</dbReference>
<organism evidence="7 8">
    <name type="scientific">Hohenbuehelia grisea</name>
    <dbReference type="NCBI Taxonomy" id="104357"/>
    <lineage>
        <taxon>Eukaryota</taxon>
        <taxon>Fungi</taxon>
        <taxon>Dikarya</taxon>
        <taxon>Basidiomycota</taxon>
        <taxon>Agaricomycotina</taxon>
        <taxon>Agaricomycetes</taxon>
        <taxon>Agaricomycetidae</taxon>
        <taxon>Agaricales</taxon>
        <taxon>Pleurotineae</taxon>
        <taxon>Pleurotaceae</taxon>
        <taxon>Hohenbuehelia</taxon>
    </lineage>
</organism>
<dbReference type="PANTHER" id="PTHR12181">
    <property type="entry name" value="LIPIN"/>
    <property type="match status" value="1"/>
</dbReference>
<dbReference type="EMBL" id="JASNQZ010000012">
    <property type="protein sequence ID" value="KAL0950259.1"/>
    <property type="molecule type" value="Genomic_DNA"/>
</dbReference>
<gene>
    <name evidence="7" type="ORF">HGRIS_010241</name>
</gene>
<reference evidence="8" key="1">
    <citation type="submission" date="2024-06" db="EMBL/GenBank/DDBJ databases">
        <title>Multi-omics analyses provide insights into the biosynthesis of the anticancer antibiotic pleurotin in Hohenbuehelia grisea.</title>
        <authorList>
            <person name="Weaver J.A."/>
            <person name="Alberti F."/>
        </authorList>
    </citation>
    <scope>NUCLEOTIDE SEQUENCE [LARGE SCALE GENOMIC DNA]</scope>
    <source>
        <strain evidence="8">T-177</strain>
    </source>
</reference>
<evidence type="ECO:0000259" key="6">
    <source>
        <dbReference type="SMART" id="SM00775"/>
    </source>
</evidence>
<feature type="compositionally biased region" description="Low complexity" evidence="5">
    <location>
        <begin position="655"/>
        <end position="667"/>
    </location>
</feature>
<dbReference type="InterPro" id="IPR007651">
    <property type="entry name" value="Lipin_N"/>
</dbReference>
<keyword evidence="4" id="KW-0378">Hydrolase</keyword>
<feature type="region of interest" description="Disordered" evidence="5">
    <location>
        <begin position="107"/>
        <end position="229"/>
    </location>
</feature>
<dbReference type="EC" id="3.1.3.4" evidence="3"/>
<dbReference type="Pfam" id="PF16876">
    <property type="entry name" value="Lipin_mid"/>
    <property type="match status" value="1"/>
</dbReference>
<feature type="region of interest" description="Disordered" evidence="5">
    <location>
        <begin position="262"/>
        <end position="375"/>
    </location>
</feature>
<sequence>MNYLRGAVNAISAPYQYYKDLPPLNPSTLTGAIDVIVIQRPSSDGGTELACSPFHVRFGKWQVLRPSEKQVKVLVNGQAIPFNMKIGEAGEAFFVFETEEDIPDDLVTSPILQPTRPDEAKAHTATDVPTDRFGAKQDSDDAEESLNDAQTQKAEAELEENQEPEFLDLNASQQQEQESGEDTSVSEPPKEPFGLPEAEAAQSLPSPPPSPRMQGSSATPSTFLAVNEPGPVHEVDKLLEKAEKTVHIHDVDYKDGIAIDSEGYHVHGGHDRDISEKTVRGSNERKNIAGEDAASPSSSRSATPEPDSQPNGTQVEHTQSQFVNRWNESPPSTAMPFASMRATSEPPPDFEEDADHSSASTSQPRHPSARTTLPSLQLQEYSWEWGAFPTPSPMKTTFGKGGRVDPSHASKDAAGSWWSGKGKGKARENYDTHLSTIPAADEEEENTEHGALSEEEGVSEERRRERSGSQHRSRSVPPALEGSPSRSRKGTELPKIDHFDADEAQHHLRTLARDAAGYGAGGRLVPTKSDPTKLTVLIEHKKVTFELSLVPSAASTEGGKVFDGHDEFGAARLFDEGKITHERFIQDADIVRDPALVIRWTGDHYITRSDESPLMDALVLWRDLALQEQASRHPPRPLSPVSDDEGDDLGRFDGSPVSSTSTAVTSPERGRHHDRARSEPPEEALATVPSPGRKPTSSSWVRWWSLSRSKTVAAATEVKNQTAGAPIVPGERPVMRGTTSEPVDLTTEKDVMTPKKMRSDIPPAESAPALPSTPVQEIPMPDPLNATPTASPEKLQDSSDQDVEDGASTPKRRKFAKTLRLTSDQLKSLNLKPGANSITFSLSASGVIACTARIFVWDSTDLVVVSDIDGTITKSDGLGHVFAMIGRDWTHLGVAKLYTDITRNGYKIMYLTSRAIGQADATRGYLKGIKQNDYQLPEGPVIMSPDRLMASLHREVIMRKPEVFKMACLRDIQRLFGEAVRNPFYAGFGNRITDALSYRSVNVPSSRIFTIDSSGEVKLELLELAGYKSSYIHMTDLVDQMFPPIHRKWAPEYTDFNFWKTPVLEFELPDLSPPSPALSARSDTSNQSALSRLRNFSLVGSRQTTLQAKSTMRESMTSDDEQGGNDPNEPGYRSSRLIQMSSFERLSNTLAGFTGSYEDQRSASPTSYSSSSNPFGDDSDDEDEGGKGRRRERRRSMTSMPGSLHDSDDEMQFDMDEGGGEYDDEGYEGDEGPEPLDEAAAEEAFDEDLLAAGEMKNVPFL</sequence>
<feature type="region of interest" description="Disordered" evidence="5">
    <location>
        <begin position="390"/>
        <end position="492"/>
    </location>
</feature>
<dbReference type="InterPro" id="IPR036412">
    <property type="entry name" value="HAD-like_sf"/>
</dbReference>
<dbReference type="Proteomes" id="UP001556367">
    <property type="component" value="Unassembled WGS sequence"/>
</dbReference>
<evidence type="ECO:0000256" key="3">
    <source>
        <dbReference type="ARBA" id="ARBA00012638"/>
    </source>
</evidence>
<dbReference type="PANTHER" id="PTHR12181:SF12">
    <property type="entry name" value="PHOSPHATIDATE PHOSPHATASE"/>
    <property type="match status" value="1"/>
</dbReference>
<feature type="compositionally biased region" description="Low complexity" evidence="5">
    <location>
        <begin position="1162"/>
        <end position="1172"/>
    </location>
</feature>
<feature type="compositionally biased region" description="Basic and acidic residues" evidence="5">
    <location>
        <begin position="402"/>
        <end position="411"/>
    </location>
</feature>
<evidence type="ECO:0000313" key="8">
    <source>
        <dbReference type="Proteomes" id="UP001556367"/>
    </source>
</evidence>
<feature type="region of interest" description="Disordered" evidence="5">
    <location>
        <begin position="629"/>
        <end position="699"/>
    </location>
</feature>
<dbReference type="Gene3D" id="3.40.50.1000">
    <property type="entry name" value="HAD superfamily/HAD-like"/>
    <property type="match status" value="1"/>
</dbReference>